<dbReference type="Pfam" id="PF00171">
    <property type="entry name" value="Aldedh"/>
    <property type="match status" value="1"/>
</dbReference>
<evidence type="ECO:0000256" key="3">
    <source>
        <dbReference type="SAM" id="Coils"/>
    </source>
</evidence>
<dbReference type="InterPro" id="IPR016162">
    <property type="entry name" value="Ald_DH_N"/>
</dbReference>
<dbReference type="GO" id="GO:0016620">
    <property type="term" value="F:oxidoreductase activity, acting on the aldehyde or oxo group of donors, NAD or NADP as acceptor"/>
    <property type="evidence" value="ECO:0007669"/>
    <property type="project" value="InterPro"/>
</dbReference>
<comment type="caution">
    <text evidence="5">The sequence shown here is derived from an EMBL/GenBank/DDBJ whole genome shotgun (WGS) entry which is preliminary data.</text>
</comment>
<evidence type="ECO:0000256" key="2">
    <source>
        <dbReference type="ARBA" id="ARBA00023002"/>
    </source>
</evidence>
<accession>A0A1J5HS22</accession>
<dbReference type="InterPro" id="IPR016163">
    <property type="entry name" value="Ald_DH_C"/>
</dbReference>
<dbReference type="InterPro" id="IPR050740">
    <property type="entry name" value="Aldehyde_DH_Superfamily"/>
</dbReference>
<feature type="coiled-coil region" evidence="3">
    <location>
        <begin position="45"/>
        <end position="72"/>
    </location>
</feature>
<comment type="similarity">
    <text evidence="1">Belongs to the aldehyde dehydrogenase family.</text>
</comment>
<dbReference type="InterPro" id="IPR016161">
    <property type="entry name" value="Ald_DH/histidinol_DH"/>
</dbReference>
<keyword evidence="2" id="KW-0560">Oxidoreductase</keyword>
<dbReference type="PANTHER" id="PTHR43353">
    <property type="entry name" value="SUCCINATE-SEMIALDEHYDE DEHYDROGENASE, MITOCHONDRIAL"/>
    <property type="match status" value="1"/>
</dbReference>
<feature type="domain" description="Aldehyde dehydrogenase" evidence="4">
    <location>
        <begin position="3"/>
        <end position="453"/>
    </location>
</feature>
<proteinExistence type="inferred from homology"/>
<dbReference type="FunFam" id="3.40.309.10:FF:000009">
    <property type="entry name" value="Aldehyde dehydrogenase A"/>
    <property type="match status" value="1"/>
</dbReference>
<dbReference type="Proteomes" id="UP000182344">
    <property type="component" value="Unassembled WGS sequence"/>
</dbReference>
<sequence>MAKIKSINPSDYSVMGEVEVSTKQEVIDKIKLAHDALKGWREIGLEKRVELLRKVTDELKDKKEELALMQSTEMGIPLTDALINVDGNTDYANWYFDNAVKYLSPETTFESETEIHQVFYEPIGVVAVIIPWNFPHANIIWGGLQSLIAGNTIVLKHSEECPICAKYIGDIFEKYLPLGVFNQVFGDGEVGKILVNDNINMIAFTGSTKTGKYLYELAGKKFIKAIMELGGSAPAIVFDDADIGITIENITANRLLNQGQCCDGLKRLIVQENVAGQVIEKLTKNFTGKVIGKATELNTQIGPLVSKKQLDLLVSQVKDAISKGAKVICGGKSLEEKMGGAYFEPTILADVTADMRVWNEEVFGPVLPVMKFTTEEEAVKLANDTTYGLGSYLYTANQDRINRISSQIEAGMMSVNGTNYIIPQNPFGGYKNSGFGREHGKYGFAEVTQIKVVARNK</sequence>
<evidence type="ECO:0000256" key="1">
    <source>
        <dbReference type="ARBA" id="ARBA00009986"/>
    </source>
</evidence>
<dbReference type="AlphaFoldDB" id="A0A1J5HS22"/>
<evidence type="ECO:0000313" key="5">
    <source>
        <dbReference type="EMBL" id="OIP87227.1"/>
    </source>
</evidence>
<protein>
    <recommendedName>
        <fullName evidence="4">Aldehyde dehydrogenase domain-containing protein</fullName>
    </recommendedName>
</protein>
<reference evidence="5 6" key="1">
    <citation type="journal article" date="2016" name="Environ. Microbiol.">
        <title>Genomic resolution of a cold subsurface aquifer community provides metabolic insights for novel microbes adapted to high CO concentrations.</title>
        <authorList>
            <person name="Probst A.J."/>
            <person name="Castelle C.J."/>
            <person name="Singh A."/>
            <person name="Brown C.T."/>
            <person name="Anantharaman K."/>
            <person name="Sharon I."/>
            <person name="Hug L.A."/>
            <person name="Burstein D."/>
            <person name="Emerson J.B."/>
            <person name="Thomas B.C."/>
            <person name="Banfield J.F."/>
        </authorList>
    </citation>
    <scope>NUCLEOTIDE SEQUENCE [LARGE SCALE GENOMIC DNA]</scope>
    <source>
        <strain evidence="5">CG2_30_35_20</strain>
    </source>
</reference>
<dbReference type="EMBL" id="MNZO01000024">
    <property type="protein sequence ID" value="OIP87227.1"/>
    <property type="molecule type" value="Genomic_DNA"/>
</dbReference>
<evidence type="ECO:0000259" key="4">
    <source>
        <dbReference type="Pfam" id="PF00171"/>
    </source>
</evidence>
<keyword evidence="3" id="KW-0175">Coiled coil</keyword>
<dbReference type="SUPFAM" id="SSF53720">
    <property type="entry name" value="ALDH-like"/>
    <property type="match status" value="1"/>
</dbReference>
<dbReference type="PANTHER" id="PTHR43353:SF5">
    <property type="entry name" value="SUCCINATE-SEMIALDEHYDE DEHYDROGENASE, MITOCHONDRIAL"/>
    <property type="match status" value="1"/>
</dbReference>
<dbReference type="Gene3D" id="3.40.309.10">
    <property type="entry name" value="Aldehyde Dehydrogenase, Chain A, domain 2"/>
    <property type="match status" value="1"/>
</dbReference>
<dbReference type="InterPro" id="IPR015590">
    <property type="entry name" value="Aldehyde_DH_dom"/>
</dbReference>
<dbReference type="Gene3D" id="3.40.605.10">
    <property type="entry name" value="Aldehyde Dehydrogenase, Chain A, domain 1"/>
    <property type="match status" value="1"/>
</dbReference>
<dbReference type="CDD" id="cd07078">
    <property type="entry name" value="ALDH"/>
    <property type="match status" value="1"/>
</dbReference>
<name>A0A1J5HS22_9BACT</name>
<dbReference type="STRING" id="1805376.AUK05_01700"/>
<organism evidence="5 6">
    <name type="scientific">Candidatus Shapirobacteria bacterium CG2_30_35_20</name>
    <dbReference type="NCBI Taxonomy" id="1805376"/>
    <lineage>
        <taxon>Bacteria</taxon>
        <taxon>Candidatus Shapironibacteriota</taxon>
    </lineage>
</organism>
<evidence type="ECO:0000313" key="6">
    <source>
        <dbReference type="Proteomes" id="UP000182344"/>
    </source>
</evidence>
<gene>
    <name evidence="5" type="ORF">AUK05_01700</name>
</gene>